<reference evidence="1" key="1">
    <citation type="journal article" date="2014" name="Int. J. Syst. Evol. Microbiol.">
        <title>Complete genome sequence of Corynebacterium casei LMG S-19264T (=DSM 44701T), isolated from a smear-ripened cheese.</title>
        <authorList>
            <consortium name="US DOE Joint Genome Institute (JGI-PGF)"/>
            <person name="Walter F."/>
            <person name="Albersmeier A."/>
            <person name="Kalinowski J."/>
            <person name="Ruckert C."/>
        </authorList>
    </citation>
    <scope>NUCLEOTIDE SEQUENCE</scope>
    <source>
        <strain evidence="1">KCTC 42651</strain>
    </source>
</reference>
<organism evidence="1 2">
    <name type="scientific">Thalassobaculum fulvum</name>
    <dbReference type="NCBI Taxonomy" id="1633335"/>
    <lineage>
        <taxon>Bacteria</taxon>
        <taxon>Pseudomonadati</taxon>
        <taxon>Pseudomonadota</taxon>
        <taxon>Alphaproteobacteria</taxon>
        <taxon>Rhodospirillales</taxon>
        <taxon>Thalassobaculaceae</taxon>
        <taxon>Thalassobaculum</taxon>
    </lineage>
</organism>
<dbReference type="EMBL" id="BMZS01000007">
    <property type="protein sequence ID" value="GHD54223.1"/>
    <property type="molecule type" value="Genomic_DNA"/>
</dbReference>
<gene>
    <name evidence="1" type="ORF">GCM10017083_31490</name>
</gene>
<comment type="caution">
    <text evidence="1">The sequence shown here is derived from an EMBL/GenBank/DDBJ whole genome shotgun (WGS) entry which is preliminary data.</text>
</comment>
<reference evidence="1" key="2">
    <citation type="submission" date="2020-09" db="EMBL/GenBank/DDBJ databases">
        <authorList>
            <person name="Sun Q."/>
            <person name="Kim S."/>
        </authorList>
    </citation>
    <scope>NUCLEOTIDE SEQUENCE</scope>
    <source>
        <strain evidence="1">KCTC 42651</strain>
    </source>
</reference>
<dbReference type="Proteomes" id="UP000630353">
    <property type="component" value="Unassembled WGS sequence"/>
</dbReference>
<keyword evidence="2" id="KW-1185">Reference proteome</keyword>
<proteinExistence type="predicted"/>
<protein>
    <submittedName>
        <fullName evidence="1">Uncharacterized protein</fullName>
    </submittedName>
</protein>
<name>A0A918XTG1_9PROT</name>
<sequence length="63" mass="6909">MTAGLKEQSAATVARTTRSVFRGERPETIRNPEAWERTKRRAMRLPPGGWAGRSAGPVLFAGI</sequence>
<dbReference type="AlphaFoldDB" id="A0A918XTG1"/>
<evidence type="ECO:0000313" key="2">
    <source>
        <dbReference type="Proteomes" id="UP000630353"/>
    </source>
</evidence>
<evidence type="ECO:0000313" key="1">
    <source>
        <dbReference type="EMBL" id="GHD54223.1"/>
    </source>
</evidence>
<accession>A0A918XTG1</accession>